<dbReference type="STRING" id="89065.SAMN05216605_114181"/>
<accession>A0A1G8LLB8</accession>
<name>A0A1G8LLB8_9PSED</name>
<organism evidence="1 2">
    <name type="scientific">Pseudomonas abietaniphila</name>
    <dbReference type="NCBI Taxonomy" id="89065"/>
    <lineage>
        <taxon>Bacteria</taxon>
        <taxon>Pseudomonadati</taxon>
        <taxon>Pseudomonadota</taxon>
        <taxon>Gammaproteobacteria</taxon>
        <taxon>Pseudomonadales</taxon>
        <taxon>Pseudomonadaceae</taxon>
        <taxon>Pseudomonas</taxon>
    </lineage>
</organism>
<dbReference type="Proteomes" id="UP000182894">
    <property type="component" value="Unassembled WGS sequence"/>
</dbReference>
<reference evidence="2" key="1">
    <citation type="submission" date="2016-10" db="EMBL/GenBank/DDBJ databases">
        <authorList>
            <person name="Varghese N."/>
            <person name="Submissions S."/>
        </authorList>
    </citation>
    <scope>NUCLEOTIDE SEQUENCE [LARGE SCALE GENOMIC DNA]</scope>
    <source>
        <strain evidence="2">ATCC 700689</strain>
    </source>
</reference>
<keyword evidence="2" id="KW-1185">Reference proteome</keyword>
<proteinExistence type="predicted"/>
<evidence type="ECO:0000313" key="1">
    <source>
        <dbReference type="EMBL" id="SDI56501.1"/>
    </source>
</evidence>
<gene>
    <name evidence="1" type="ORF">SAMN05216605_114181</name>
</gene>
<dbReference type="EMBL" id="FNCO01000014">
    <property type="protein sequence ID" value="SDI56501.1"/>
    <property type="molecule type" value="Genomic_DNA"/>
</dbReference>
<protein>
    <submittedName>
        <fullName evidence="1">Uncharacterized protein</fullName>
    </submittedName>
</protein>
<sequence length="115" mass="12989">MSSQNKVYGKISGAVVNDEDSSEPLRLSDLFKFLNVRKRSTSCPHCDHRGAWEISMQEESDNEENPRLLLFKMESTKGEAHTSIAMNCPNCGHLAQISTYKIREFLAGDVQPWAK</sequence>
<dbReference type="AlphaFoldDB" id="A0A1G8LLB8"/>
<evidence type="ECO:0000313" key="2">
    <source>
        <dbReference type="Proteomes" id="UP000182894"/>
    </source>
</evidence>